<reference evidence="16" key="2">
    <citation type="journal article" date="2021" name="PeerJ">
        <title>Extensive microbial diversity within the chicken gut microbiome revealed by metagenomics and culture.</title>
        <authorList>
            <person name="Gilroy R."/>
            <person name="Ravi A."/>
            <person name="Getino M."/>
            <person name="Pursley I."/>
            <person name="Horton D.L."/>
            <person name="Alikhan N.F."/>
            <person name="Baker D."/>
            <person name="Gharbi K."/>
            <person name="Hall N."/>
            <person name="Watson M."/>
            <person name="Adriaenssens E.M."/>
            <person name="Foster-Nyarko E."/>
            <person name="Jarju S."/>
            <person name="Secka A."/>
            <person name="Antonio M."/>
            <person name="Oren A."/>
            <person name="Chaudhuri R.R."/>
            <person name="La Ragione R."/>
            <person name="Hildebrand F."/>
            <person name="Pallen M.J."/>
        </authorList>
    </citation>
    <scope>NUCLEOTIDE SEQUENCE</scope>
    <source>
        <strain evidence="16">ChiSjej5B23-6657</strain>
    </source>
</reference>
<evidence type="ECO:0000256" key="13">
    <source>
        <dbReference type="ARBA" id="ARBA00023251"/>
    </source>
</evidence>
<dbReference type="NCBIfam" id="TIGR00797">
    <property type="entry name" value="matE"/>
    <property type="match status" value="1"/>
</dbReference>
<evidence type="ECO:0000256" key="9">
    <source>
        <dbReference type="ARBA" id="ARBA00022692"/>
    </source>
</evidence>
<evidence type="ECO:0000256" key="11">
    <source>
        <dbReference type="ARBA" id="ARBA00023065"/>
    </source>
</evidence>
<keyword evidence="12 15" id="KW-0472">Membrane</keyword>
<dbReference type="CDD" id="cd13143">
    <property type="entry name" value="MATE_MepA_like"/>
    <property type="match status" value="1"/>
</dbReference>
<dbReference type="GO" id="GO:0015297">
    <property type="term" value="F:antiporter activity"/>
    <property type="evidence" value="ECO:0007669"/>
    <property type="project" value="UniProtKB-KW"/>
</dbReference>
<feature type="transmembrane region" description="Helical" evidence="15">
    <location>
        <begin position="408"/>
        <end position="431"/>
    </location>
</feature>
<evidence type="ECO:0000256" key="4">
    <source>
        <dbReference type="ARBA" id="ARBA00020268"/>
    </source>
</evidence>
<evidence type="ECO:0000256" key="1">
    <source>
        <dbReference type="ARBA" id="ARBA00003408"/>
    </source>
</evidence>
<evidence type="ECO:0000256" key="2">
    <source>
        <dbReference type="ARBA" id="ARBA00004651"/>
    </source>
</evidence>
<keyword evidence="10 15" id="KW-1133">Transmembrane helix</keyword>
<dbReference type="Pfam" id="PF01554">
    <property type="entry name" value="MatE"/>
    <property type="match status" value="2"/>
</dbReference>
<proteinExistence type="inferred from homology"/>
<evidence type="ECO:0000256" key="10">
    <source>
        <dbReference type="ARBA" id="ARBA00022989"/>
    </source>
</evidence>
<dbReference type="GO" id="GO:0046677">
    <property type="term" value="P:response to antibiotic"/>
    <property type="evidence" value="ECO:0007669"/>
    <property type="project" value="UniProtKB-KW"/>
</dbReference>
<evidence type="ECO:0000256" key="5">
    <source>
        <dbReference type="ARBA" id="ARBA00022106"/>
    </source>
</evidence>
<reference evidence="16" key="1">
    <citation type="submission" date="2020-10" db="EMBL/GenBank/DDBJ databases">
        <authorList>
            <person name="Gilroy R."/>
        </authorList>
    </citation>
    <scope>NUCLEOTIDE SEQUENCE</scope>
    <source>
        <strain evidence="16">ChiSjej5B23-6657</strain>
    </source>
</reference>
<dbReference type="AlphaFoldDB" id="A0A9D1JA54"/>
<protein>
    <recommendedName>
        <fullName evidence="5">Multidrug export protein MepA</fullName>
    </recommendedName>
    <alternativeName>
        <fullName evidence="14">Multidrug-efflux transporter</fullName>
    </alternativeName>
    <alternativeName>
        <fullName evidence="4">Probable multidrug resistance protein NorM</fullName>
    </alternativeName>
</protein>
<keyword evidence="7" id="KW-0050">Antiport</keyword>
<feature type="transmembrane region" description="Helical" evidence="15">
    <location>
        <begin position="437"/>
        <end position="455"/>
    </location>
</feature>
<keyword evidence="9 15" id="KW-0812">Transmembrane</keyword>
<dbReference type="Proteomes" id="UP000823912">
    <property type="component" value="Unassembled WGS sequence"/>
</dbReference>
<keyword evidence="11" id="KW-0406">Ion transport</keyword>
<comment type="caution">
    <text evidence="16">The sequence shown here is derived from an EMBL/GenBank/DDBJ whole genome shotgun (WGS) entry which is preliminary data.</text>
</comment>
<sequence length="471" mass="51567">MSAKAGIKSTSNRSDFSQGSVWGNIMYQSLPLIVAQLVQLLYNVIDRVYIGHLPVVGSTALTGIGLAFPLTTLIAAFTNLFSTGCVPLFSMARGAKDEKRAELILGQAVTLLVGSSLILFVICFAFRDPILWLFGATEDSFGYAEEYLSIYLFGTTFSMFSTGMNGFINAQGFPKTGMCTIAIGAVLNLVLDPIFIFVFDMGVAGAAIATVISQAVSALWVLTFFLGKRSMYRIRKANLILRMGLLRQILGLGLAGFIMQATNFLVQIVCNKMLNIYGGDLYVGIMTVVNSVRDILSLPANSIANGAQPVLGYNYGAKKFDRVRRGIRFTTFLGFAYMLVAWLFVLFFPHLLLSIFTSDQTMISTGQSSLHIYFFGFFFMAFQFAGQSTFTALGCAKRAIFFSLLRKVLIVVPLTLLLPGLGFGTDGVFLAEPISNVIGGLASFLTMYFTLYRRLPKRDDTPVSKENLKVS</sequence>
<name>A0A9D1JA54_9FIRM</name>
<dbReference type="InterPro" id="IPR002528">
    <property type="entry name" value="MATE_fam"/>
</dbReference>
<dbReference type="PANTHER" id="PTHR43298">
    <property type="entry name" value="MULTIDRUG RESISTANCE PROTEIN NORM-RELATED"/>
    <property type="match status" value="1"/>
</dbReference>
<dbReference type="InterPro" id="IPR048279">
    <property type="entry name" value="MdtK-like"/>
</dbReference>
<dbReference type="EMBL" id="DVHM01000031">
    <property type="protein sequence ID" value="HIR69963.1"/>
    <property type="molecule type" value="Genomic_DNA"/>
</dbReference>
<dbReference type="InterPro" id="IPR045070">
    <property type="entry name" value="MATE_MepA-like"/>
</dbReference>
<evidence type="ECO:0000313" key="17">
    <source>
        <dbReference type="Proteomes" id="UP000823912"/>
    </source>
</evidence>
<gene>
    <name evidence="16" type="ORF">IAA55_01635</name>
</gene>
<keyword evidence="6" id="KW-0813">Transport</keyword>
<feature type="transmembrane region" description="Helical" evidence="15">
    <location>
        <begin position="21"/>
        <end position="42"/>
    </location>
</feature>
<comment type="subcellular location">
    <subcellularLocation>
        <location evidence="2">Cell membrane</location>
        <topology evidence="2">Multi-pass membrane protein</topology>
    </subcellularLocation>
</comment>
<feature type="transmembrane region" description="Helical" evidence="15">
    <location>
        <begin position="103"/>
        <end position="127"/>
    </location>
</feature>
<evidence type="ECO:0000256" key="3">
    <source>
        <dbReference type="ARBA" id="ARBA00008417"/>
    </source>
</evidence>
<feature type="transmembrane region" description="Helical" evidence="15">
    <location>
        <begin position="329"/>
        <end position="352"/>
    </location>
</feature>
<accession>A0A9D1JA54</accession>
<evidence type="ECO:0000256" key="6">
    <source>
        <dbReference type="ARBA" id="ARBA00022448"/>
    </source>
</evidence>
<evidence type="ECO:0000256" key="15">
    <source>
        <dbReference type="SAM" id="Phobius"/>
    </source>
</evidence>
<keyword evidence="8" id="KW-1003">Cell membrane</keyword>
<feature type="transmembrane region" description="Helical" evidence="15">
    <location>
        <begin position="180"/>
        <end position="199"/>
    </location>
</feature>
<feature type="transmembrane region" description="Helical" evidence="15">
    <location>
        <begin position="205"/>
        <end position="227"/>
    </location>
</feature>
<dbReference type="PANTHER" id="PTHR43298:SF2">
    <property type="entry name" value="FMN_FAD EXPORTER YEEO-RELATED"/>
    <property type="match status" value="1"/>
</dbReference>
<evidence type="ECO:0000256" key="8">
    <source>
        <dbReference type="ARBA" id="ARBA00022475"/>
    </source>
</evidence>
<organism evidence="16 17">
    <name type="scientific">Candidatus Pullilachnospira gallistercoris</name>
    <dbReference type="NCBI Taxonomy" id="2840911"/>
    <lineage>
        <taxon>Bacteria</taxon>
        <taxon>Bacillati</taxon>
        <taxon>Bacillota</taxon>
        <taxon>Clostridia</taxon>
        <taxon>Lachnospirales</taxon>
        <taxon>Lachnospiraceae</taxon>
        <taxon>Lachnospiraceae incertae sedis</taxon>
        <taxon>Candidatus Pullilachnospira</taxon>
    </lineage>
</organism>
<dbReference type="GO" id="GO:0005886">
    <property type="term" value="C:plasma membrane"/>
    <property type="evidence" value="ECO:0007669"/>
    <property type="project" value="UniProtKB-SubCell"/>
</dbReference>
<dbReference type="GO" id="GO:0006811">
    <property type="term" value="P:monoatomic ion transport"/>
    <property type="evidence" value="ECO:0007669"/>
    <property type="project" value="UniProtKB-KW"/>
</dbReference>
<keyword evidence="13" id="KW-0046">Antibiotic resistance</keyword>
<feature type="transmembrane region" description="Helical" evidence="15">
    <location>
        <begin position="62"/>
        <end position="82"/>
    </location>
</feature>
<evidence type="ECO:0000256" key="12">
    <source>
        <dbReference type="ARBA" id="ARBA00023136"/>
    </source>
</evidence>
<evidence type="ECO:0000256" key="14">
    <source>
        <dbReference type="ARBA" id="ARBA00031636"/>
    </source>
</evidence>
<comment type="function">
    <text evidence="1">Multidrug efflux pump.</text>
</comment>
<dbReference type="InterPro" id="IPR050222">
    <property type="entry name" value="MATE_MdtK"/>
</dbReference>
<dbReference type="PIRSF" id="PIRSF006603">
    <property type="entry name" value="DinF"/>
    <property type="match status" value="1"/>
</dbReference>
<dbReference type="GO" id="GO:0042910">
    <property type="term" value="F:xenobiotic transmembrane transporter activity"/>
    <property type="evidence" value="ECO:0007669"/>
    <property type="project" value="InterPro"/>
</dbReference>
<comment type="similarity">
    <text evidence="3">Belongs to the multi antimicrobial extrusion (MATE) (TC 2.A.66.1) family. MepA subfamily.</text>
</comment>
<feature type="transmembrane region" description="Helical" evidence="15">
    <location>
        <begin position="372"/>
        <end position="396"/>
    </location>
</feature>
<evidence type="ECO:0000256" key="7">
    <source>
        <dbReference type="ARBA" id="ARBA00022449"/>
    </source>
</evidence>
<feature type="transmembrane region" description="Helical" evidence="15">
    <location>
        <begin position="147"/>
        <end position="168"/>
    </location>
</feature>
<evidence type="ECO:0000313" key="16">
    <source>
        <dbReference type="EMBL" id="HIR69963.1"/>
    </source>
</evidence>